<dbReference type="KEGG" id="amr:AM1_3235"/>
<dbReference type="HOGENOM" id="CLU_3113308_0_0_3"/>
<evidence type="ECO:0000313" key="2">
    <source>
        <dbReference type="EMBL" id="ABW28231.1"/>
    </source>
</evidence>
<dbReference type="EMBL" id="CP000828">
    <property type="protein sequence ID" value="ABW28231.1"/>
    <property type="molecule type" value="Genomic_DNA"/>
</dbReference>
<organism evidence="2 3">
    <name type="scientific">Acaryochloris marina (strain MBIC 11017)</name>
    <dbReference type="NCBI Taxonomy" id="329726"/>
    <lineage>
        <taxon>Bacteria</taxon>
        <taxon>Bacillati</taxon>
        <taxon>Cyanobacteriota</taxon>
        <taxon>Cyanophyceae</taxon>
        <taxon>Acaryochloridales</taxon>
        <taxon>Acaryochloridaceae</taxon>
        <taxon>Acaryochloris</taxon>
    </lineage>
</organism>
<dbReference type="STRING" id="329726.AM1_3235"/>
<accession>B0CFS7</accession>
<dbReference type="Proteomes" id="UP000000268">
    <property type="component" value="Chromosome"/>
</dbReference>
<keyword evidence="1" id="KW-1133">Transmembrane helix</keyword>
<keyword evidence="1" id="KW-0812">Transmembrane</keyword>
<keyword evidence="1" id="KW-0472">Membrane</keyword>
<reference evidence="2 3" key="1">
    <citation type="journal article" date="2008" name="Proc. Natl. Acad. Sci. U.S.A.">
        <title>Niche adaptation and genome expansion in the chlorophyll d-producing cyanobacterium Acaryochloris marina.</title>
        <authorList>
            <person name="Swingley W.D."/>
            <person name="Chen M."/>
            <person name="Cheung P.C."/>
            <person name="Conrad A.L."/>
            <person name="Dejesa L.C."/>
            <person name="Hao J."/>
            <person name="Honchak B.M."/>
            <person name="Karbach L.E."/>
            <person name="Kurdoglu A."/>
            <person name="Lahiri S."/>
            <person name="Mastrian S.D."/>
            <person name="Miyashita H."/>
            <person name="Page L."/>
            <person name="Ramakrishna P."/>
            <person name="Satoh S."/>
            <person name="Sattley W.M."/>
            <person name="Shimada Y."/>
            <person name="Taylor H.L."/>
            <person name="Tomo T."/>
            <person name="Tsuchiya T."/>
            <person name="Wang Z.T."/>
            <person name="Raymond J."/>
            <person name="Mimuro M."/>
            <person name="Blankenship R.E."/>
            <person name="Touchman J.W."/>
        </authorList>
    </citation>
    <scope>NUCLEOTIDE SEQUENCE [LARGE SCALE GENOMIC DNA]</scope>
    <source>
        <strain evidence="3">MBIC 11017</strain>
    </source>
</reference>
<proteinExistence type="predicted"/>
<evidence type="ECO:0000313" key="3">
    <source>
        <dbReference type="Proteomes" id="UP000000268"/>
    </source>
</evidence>
<keyword evidence="3" id="KW-1185">Reference proteome</keyword>
<dbReference type="AlphaFoldDB" id="B0CFS7"/>
<name>B0CFS7_ACAM1</name>
<sequence>MGILDCRFHRENDGLKQKDYIAFIFLFIQFYLIKISINQLFLNLLFYKLI</sequence>
<evidence type="ECO:0000256" key="1">
    <source>
        <dbReference type="SAM" id="Phobius"/>
    </source>
</evidence>
<gene>
    <name evidence="2" type="ordered locus">AM1_3235</name>
</gene>
<protein>
    <submittedName>
        <fullName evidence="2">Uncharacterized protein</fullName>
    </submittedName>
</protein>
<feature type="transmembrane region" description="Helical" evidence="1">
    <location>
        <begin position="20"/>
        <end position="46"/>
    </location>
</feature>